<sequence length="146" mass="16146">MKISCAVALCVVLACCVHDASSQGYYGGYGGYGNAFWNTYRRYYQTQTQTQTRVTTSYRSCGRVRYDTVRTVCCGGRVLPRMGGCGCCGRTMITLVNRMCCHGSVTYRRVGYNSCCGGRGYNTRYYSCQGGSIVGGGYNNYYNNYA</sequence>
<feature type="chain" id="PRO_5042121200" description="Galaxin-like repeats domain-containing protein" evidence="1">
    <location>
        <begin position="23"/>
        <end position="146"/>
    </location>
</feature>
<evidence type="ECO:0000313" key="4">
    <source>
        <dbReference type="Proteomes" id="UP001209878"/>
    </source>
</evidence>
<evidence type="ECO:0000256" key="1">
    <source>
        <dbReference type="SAM" id="SignalP"/>
    </source>
</evidence>
<keyword evidence="4" id="KW-1185">Reference proteome</keyword>
<dbReference type="InterPro" id="IPR056601">
    <property type="entry name" value="Galaxin_dom"/>
</dbReference>
<name>A0AAD9KLQ0_RIDPI</name>
<comment type="caution">
    <text evidence="3">The sequence shown here is derived from an EMBL/GenBank/DDBJ whole genome shotgun (WGS) entry which is preliminary data.</text>
</comment>
<accession>A0AAD9KLQ0</accession>
<evidence type="ECO:0000259" key="2">
    <source>
        <dbReference type="Pfam" id="PF24748"/>
    </source>
</evidence>
<feature type="domain" description="Galaxin-like repeats" evidence="2">
    <location>
        <begin position="46"/>
        <end position="128"/>
    </location>
</feature>
<keyword evidence="1" id="KW-0732">Signal</keyword>
<feature type="signal peptide" evidence="1">
    <location>
        <begin position="1"/>
        <end position="22"/>
    </location>
</feature>
<proteinExistence type="predicted"/>
<dbReference type="Proteomes" id="UP001209878">
    <property type="component" value="Unassembled WGS sequence"/>
</dbReference>
<organism evidence="3 4">
    <name type="scientific">Ridgeia piscesae</name>
    <name type="common">Tubeworm</name>
    <dbReference type="NCBI Taxonomy" id="27915"/>
    <lineage>
        <taxon>Eukaryota</taxon>
        <taxon>Metazoa</taxon>
        <taxon>Spiralia</taxon>
        <taxon>Lophotrochozoa</taxon>
        <taxon>Annelida</taxon>
        <taxon>Polychaeta</taxon>
        <taxon>Sedentaria</taxon>
        <taxon>Canalipalpata</taxon>
        <taxon>Sabellida</taxon>
        <taxon>Siboglinidae</taxon>
        <taxon>Ridgeia</taxon>
    </lineage>
</organism>
<dbReference type="AlphaFoldDB" id="A0AAD9KLQ0"/>
<dbReference type="EMBL" id="JAODUO010000867">
    <property type="protein sequence ID" value="KAK2173540.1"/>
    <property type="molecule type" value="Genomic_DNA"/>
</dbReference>
<gene>
    <name evidence="3" type="ORF">NP493_868g02002</name>
</gene>
<reference evidence="3" key="1">
    <citation type="journal article" date="2023" name="Mol. Biol. Evol.">
        <title>Third-Generation Sequencing Reveals the Adaptive Role of the Epigenome in Three Deep-Sea Polychaetes.</title>
        <authorList>
            <person name="Perez M."/>
            <person name="Aroh O."/>
            <person name="Sun Y."/>
            <person name="Lan Y."/>
            <person name="Juniper S.K."/>
            <person name="Young C.R."/>
            <person name="Angers B."/>
            <person name="Qian P.Y."/>
        </authorList>
    </citation>
    <scope>NUCLEOTIDE SEQUENCE</scope>
    <source>
        <strain evidence="3">R07B-5</strain>
    </source>
</reference>
<dbReference type="PROSITE" id="PS51257">
    <property type="entry name" value="PROKAR_LIPOPROTEIN"/>
    <property type="match status" value="1"/>
</dbReference>
<evidence type="ECO:0000313" key="3">
    <source>
        <dbReference type="EMBL" id="KAK2173540.1"/>
    </source>
</evidence>
<protein>
    <recommendedName>
        <fullName evidence="2">Galaxin-like repeats domain-containing protein</fullName>
    </recommendedName>
</protein>
<dbReference type="Pfam" id="PF24748">
    <property type="entry name" value="Galaxin_repeat"/>
    <property type="match status" value="1"/>
</dbReference>